<keyword evidence="2 4" id="KW-0808">Transferase</keyword>
<dbReference type="SUPFAM" id="SSF53448">
    <property type="entry name" value="Nucleotide-diphospho-sugar transferases"/>
    <property type="match status" value="1"/>
</dbReference>
<dbReference type="PANTHER" id="PTHR13778">
    <property type="entry name" value="GLYCOSYLTRANSFERASE 8 DOMAIN-CONTAINING PROTEIN"/>
    <property type="match status" value="1"/>
</dbReference>
<dbReference type="InterPro" id="IPR029044">
    <property type="entry name" value="Nucleotide-diphossugar_trans"/>
</dbReference>
<dbReference type="CDD" id="cd04194">
    <property type="entry name" value="GT8_A4GalT_like"/>
    <property type="match status" value="1"/>
</dbReference>
<dbReference type="InterPro" id="IPR002495">
    <property type="entry name" value="Glyco_trans_8"/>
</dbReference>
<evidence type="ECO:0000313" key="4">
    <source>
        <dbReference type="EMBL" id="XBS53943.1"/>
    </source>
</evidence>
<dbReference type="PANTHER" id="PTHR13778:SF47">
    <property type="entry name" value="LIPOPOLYSACCHARIDE 1,3-GALACTOSYLTRANSFERASE"/>
    <property type="match status" value="1"/>
</dbReference>
<gene>
    <name evidence="4" type="ORF">ABFV83_19405</name>
</gene>
<dbReference type="GO" id="GO:0046872">
    <property type="term" value="F:metal ion binding"/>
    <property type="evidence" value="ECO:0007669"/>
    <property type="project" value="UniProtKB-KW"/>
</dbReference>
<name>A0AAU7PNW2_9FIRM</name>
<dbReference type="RefSeq" id="WP_349946250.1">
    <property type="nucleotide sequence ID" value="NZ_CP157940.1"/>
</dbReference>
<organism evidence="4">
    <name type="scientific">Lacrimispora sp. BS-2</name>
    <dbReference type="NCBI Taxonomy" id="3151850"/>
    <lineage>
        <taxon>Bacteria</taxon>
        <taxon>Bacillati</taxon>
        <taxon>Bacillota</taxon>
        <taxon>Clostridia</taxon>
        <taxon>Lachnospirales</taxon>
        <taxon>Lachnospiraceae</taxon>
        <taxon>Lacrimispora</taxon>
    </lineage>
</organism>
<protein>
    <submittedName>
        <fullName evidence="4">Glycosyltransferase family 8 protein</fullName>
        <ecNumber evidence="4">2.-.-.-</ecNumber>
    </submittedName>
</protein>
<dbReference type="Gene3D" id="3.90.550.10">
    <property type="entry name" value="Spore Coat Polysaccharide Biosynthesis Protein SpsA, Chain A"/>
    <property type="match status" value="1"/>
</dbReference>
<sequence>MNVLYTCDDNYIWVMGISIISLYQNNTENDDLNVFLLGDHISDVNKNILKDIAGKYNRIISIIDIPMLDIPKELVSRRWPISAFTRLFSAELLPDRLDKILYLDCDTIINSDIKELESIDMHHYIFYGVKDCIGSSYKKNIGLSNNALYVNAGVLLIDLNELRKVNVYEVLSNYLKRYIAYINYADQDLLNGAFAGYIGILDPKYDVMTIMSVYTYEEIKTLRKPTNYYEKKEIINAISEPVIIHYTTNMLTIRPWYNNSNHPYMDYFIRYYQMSPWSDKKLDDFIFKTKESKIIRIIQMLPRRIANKLLGIIHSELNPKYIFLKAKIKLGKIY</sequence>
<proteinExistence type="predicted"/>
<dbReference type="Pfam" id="PF01501">
    <property type="entry name" value="Glyco_transf_8"/>
    <property type="match status" value="1"/>
</dbReference>
<evidence type="ECO:0000256" key="2">
    <source>
        <dbReference type="ARBA" id="ARBA00022679"/>
    </source>
</evidence>
<dbReference type="EC" id="2.-.-.-" evidence="4"/>
<accession>A0AAU7PNW2</accession>
<evidence type="ECO:0000256" key="3">
    <source>
        <dbReference type="ARBA" id="ARBA00022723"/>
    </source>
</evidence>
<keyword evidence="1" id="KW-0328">Glycosyltransferase</keyword>
<dbReference type="GO" id="GO:0016757">
    <property type="term" value="F:glycosyltransferase activity"/>
    <property type="evidence" value="ECO:0007669"/>
    <property type="project" value="UniProtKB-KW"/>
</dbReference>
<dbReference type="EMBL" id="CP157940">
    <property type="protein sequence ID" value="XBS53943.1"/>
    <property type="molecule type" value="Genomic_DNA"/>
</dbReference>
<reference evidence="4" key="1">
    <citation type="submission" date="2024-06" db="EMBL/GenBank/DDBJ databases">
        <title>Lacrimispora cavernae sp. nov., a novel anaerobe isolated from bat guano pile inside a cave.</title>
        <authorList>
            <person name="Miller S.L."/>
            <person name="Lu N."/>
            <person name="King J."/>
            <person name="Sankaranarayanan K."/>
            <person name="Lawson P.A."/>
        </authorList>
    </citation>
    <scope>NUCLEOTIDE SEQUENCE</scope>
    <source>
        <strain evidence="4">BS-2</strain>
    </source>
</reference>
<evidence type="ECO:0000256" key="1">
    <source>
        <dbReference type="ARBA" id="ARBA00022676"/>
    </source>
</evidence>
<dbReference type="AlphaFoldDB" id="A0AAU7PNW2"/>
<dbReference type="InterPro" id="IPR050748">
    <property type="entry name" value="Glycosyltrans_8_dom-fam"/>
</dbReference>
<keyword evidence="3" id="KW-0479">Metal-binding</keyword>